<dbReference type="InterPro" id="IPR038460">
    <property type="entry name" value="AcetylCoA_hyd_C_sf"/>
</dbReference>
<comment type="catalytic activity">
    <reaction evidence="1">
        <text>acetyl-CoA + H2O = acetate + CoA + H(+)</text>
        <dbReference type="Rhea" id="RHEA:20289"/>
        <dbReference type="ChEBI" id="CHEBI:15377"/>
        <dbReference type="ChEBI" id="CHEBI:15378"/>
        <dbReference type="ChEBI" id="CHEBI:30089"/>
        <dbReference type="ChEBI" id="CHEBI:57287"/>
        <dbReference type="ChEBI" id="CHEBI:57288"/>
        <dbReference type="EC" id="3.1.2.1"/>
    </reaction>
</comment>
<dbReference type="EC" id="3.1.2.1" evidence="4"/>
<dbReference type="Gene3D" id="3.40.1080.20">
    <property type="entry name" value="Acetyl-CoA hydrolase/transferase C-terminal domain"/>
    <property type="match status" value="1"/>
</dbReference>
<evidence type="ECO:0000256" key="6">
    <source>
        <dbReference type="ARBA" id="ARBA00022490"/>
    </source>
</evidence>
<gene>
    <name evidence="11" type="ORF">A7E75_09435</name>
</gene>
<dbReference type="Pfam" id="PF02550">
    <property type="entry name" value="AcetylCoA_hydro"/>
    <property type="match status" value="1"/>
</dbReference>
<evidence type="ECO:0000259" key="9">
    <source>
        <dbReference type="Pfam" id="PF02550"/>
    </source>
</evidence>
<evidence type="ECO:0000313" key="12">
    <source>
        <dbReference type="Proteomes" id="UP000182264"/>
    </source>
</evidence>
<evidence type="ECO:0000256" key="4">
    <source>
        <dbReference type="ARBA" id="ARBA00011920"/>
    </source>
</evidence>
<dbReference type="InterPro" id="IPR037171">
    <property type="entry name" value="NagB/RpiA_transferase-like"/>
</dbReference>
<dbReference type="RefSeq" id="WP_072287070.1">
    <property type="nucleotide sequence ID" value="NZ_CP015455.1"/>
</dbReference>
<comment type="similarity">
    <text evidence="3">Belongs to the acetyl-CoA hydrolase/transferase family.</text>
</comment>
<dbReference type="AlphaFoldDB" id="A0A1L3GH03"/>
<dbReference type="STRING" id="29542.A6070_03410"/>
<sequence length="519" mass="57539">MSILDDRIACPHLRERIKTTREVLPYFKDGMTLGWSGFTPVGYPKAIPKALADHVEKNGLQGKMRFNLLIGASVGTETEDRWASLDMIARRWPYQSGKNIQKGINSGRIRMQDKHLSMFAQDLLYGFYTKDFGGSLDLGIVEASAIKEDGSIILAGSVGIAGEIIHTAKHLIIELNTTIPSYEGLHDIVLPEPPPHRRPHMICKVNDRIGTTYVPCDTDKILAIVESREPDKGRALGATDEISERIAGHILDFFQAEVKAGRLPINLLPLQSGVGNIANAVVGGLVNGPFCNLSVYTEVLQDTMLDFFDSGKLEYASATSLSFSAEGFERFYKKWDDYTRRIVLRPQQIANNPEMIRRLGVIAMNTPVEFDIYAHANSTLVGGTRMINGIGGSGDFLRNAFLSIMHSPSVRPTKSDPTGITCVVPMVPHVDHTEHDLDVLVTEQGLADLRGLCPRDRAQLIINKCSHPAYRPLLQEYLDRATHECLARGAGHEPHLLDRVFRMQQHLATHGSMKIGSWD</sequence>
<dbReference type="InterPro" id="IPR026888">
    <property type="entry name" value="AcetylCoA_hyd_C"/>
</dbReference>
<evidence type="ECO:0000256" key="2">
    <source>
        <dbReference type="ARBA" id="ARBA00004496"/>
    </source>
</evidence>
<accession>A0A1L3GH03</accession>
<dbReference type="InterPro" id="IPR046433">
    <property type="entry name" value="ActCoA_hydro"/>
</dbReference>
<protein>
    <recommendedName>
        <fullName evidence="5">Acetyl-CoA hydrolase</fullName>
        <ecNumber evidence="4">3.1.2.1</ecNumber>
    </recommendedName>
    <alternativeName>
        <fullName evidence="8">Acetyl-CoA deacylase</fullName>
    </alternativeName>
</protein>
<name>A0A1L3GH03_SYNAC</name>
<reference evidence="11 12" key="1">
    <citation type="journal article" date="2017" name="Genome Announc.">
        <title>Complete Genome Sequences of Two Acetylene-Fermenting Pelobacter acetylenicus Strains.</title>
        <authorList>
            <person name="Sutton J.M."/>
            <person name="Baesman S.M."/>
            <person name="Fierst J.L."/>
            <person name="Poret-Peterson A.T."/>
            <person name="Oremland R.S."/>
            <person name="Dunlap D.S."/>
            <person name="Akob D.M."/>
        </authorList>
    </citation>
    <scope>NUCLEOTIDE SEQUENCE [LARGE SCALE GENOMIC DNA]</scope>
    <source>
        <strain evidence="11 12">DSM 3247</strain>
    </source>
</reference>
<evidence type="ECO:0000256" key="1">
    <source>
        <dbReference type="ARBA" id="ARBA00001831"/>
    </source>
</evidence>
<evidence type="ECO:0000313" key="11">
    <source>
        <dbReference type="EMBL" id="APG25221.1"/>
    </source>
</evidence>
<dbReference type="FunFam" id="3.40.1080.10:FF:000003">
    <property type="entry name" value="Acetyl-coA hydrolase Ach1"/>
    <property type="match status" value="1"/>
</dbReference>
<feature type="domain" description="Acetyl-CoA hydrolase/transferase N-terminal" evidence="9">
    <location>
        <begin position="15"/>
        <end position="226"/>
    </location>
</feature>
<proteinExistence type="inferred from homology"/>
<dbReference type="SUPFAM" id="SSF100950">
    <property type="entry name" value="NagB/RpiA/CoA transferase-like"/>
    <property type="match status" value="2"/>
</dbReference>
<dbReference type="InterPro" id="IPR003702">
    <property type="entry name" value="ActCoA_hydro_N"/>
</dbReference>
<evidence type="ECO:0000259" key="10">
    <source>
        <dbReference type="Pfam" id="PF13336"/>
    </source>
</evidence>
<evidence type="ECO:0000256" key="8">
    <source>
        <dbReference type="ARBA" id="ARBA00029672"/>
    </source>
</evidence>
<keyword evidence="6" id="KW-0963">Cytoplasm</keyword>
<keyword evidence="7 11" id="KW-0378">Hydrolase</keyword>
<keyword evidence="12" id="KW-1185">Reference proteome</keyword>
<dbReference type="GO" id="GO:0003986">
    <property type="term" value="F:acetyl-CoA hydrolase activity"/>
    <property type="evidence" value="ECO:0007669"/>
    <property type="project" value="UniProtKB-EC"/>
</dbReference>
<dbReference type="FunFam" id="3.40.1080.20:FF:000001">
    <property type="entry name" value="Acetyl-CoA hydrolase Ach1"/>
    <property type="match status" value="1"/>
</dbReference>
<dbReference type="KEGG" id="pace:A6070_03410"/>
<dbReference type="GO" id="GO:0005737">
    <property type="term" value="C:cytoplasm"/>
    <property type="evidence" value="ECO:0007669"/>
    <property type="project" value="UniProtKB-SubCell"/>
</dbReference>
<dbReference type="PANTHER" id="PTHR43609">
    <property type="entry name" value="ACETYL-COA HYDROLASE"/>
    <property type="match status" value="1"/>
</dbReference>
<dbReference type="OrthoDB" id="9801795at2"/>
<evidence type="ECO:0000256" key="7">
    <source>
        <dbReference type="ARBA" id="ARBA00022801"/>
    </source>
</evidence>
<comment type="subcellular location">
    <subcellularLocation>
        <location evidence="2">Cytoplasm</location>
    </subcellularLocation>
</comment>
<evidence type="ECO:0000256" key="5">
    <source>
        <dbReference type="ARBA" id="ARBA00017958"/>
    </source>
</evidence>
<dbReference type="Gene3D" id="3.30.750.70">
    <property type="entry name" value="4-hydroxybutyrate coenzyme like domains"/>
    <property type="match status" value="1"/>
</dbReference>
<dbReference type="PANTHER" id="PTHR43609:SF1">
    <property type="entry name" value="ACETYL-COA HYDROLASE"/>
    <property type="match status" value="1"/>
</dbReference>
<organism evidence="11 12">
    <name type="scientific">Syntrophotalea acetylenica</name>
    <name type="common">Pelobacter acetylenicus</name>
    <dbReference type="NCBI Taxonomy" id="29542"/>
    <lineage>
        <taxon>Bacteria</taxon>
        <taxon>Pseudomonadati</taxon>
        <taxon>Thermodesulfobacteriota</taxon>
        <taxon>Desulfuromonadia</taxon>
        <taxon>Desulfuromonadales</taxon>
        <taxon>Syntrophotaleaceae</taxon>
        <taxon>Syntrophotalea</taxon>
    </lineage>
</organism>
<dbReference type="Gene3D" id="3.40.1080.10">
    <property type="entry name" value="Glutaconate Coenzyme A-transferase"/>
    <property type="match status" value="1"/>
</dbReference>
<feature type="domain" description="Acetyl-CoA hydrolase/transferase C-terminal" evidence="10">
    <location>
        <begin position="327"/>
        <end position="477"/>
    </location>
</feature>
<dbReference type="GO" id="GO:0006083">
    <property type="term" value="P:acetate metabolic process"/>
    <property type="evidence" value="ECO:0007669"/>
    <property type="project" value="InterPro"/>
</dbReference>
<dbReference type="Proteomes" id="UP000182264">
    <property type="component" value="Chromosome"/>
</dbReference>
<dbReference type="EMBL" id="CP015518">
    <property type="protein sequence ID" value="APG25221.1"/>
    <property type="molecule type" value="Genomic_DNA"/>
</dbReference>
<dbReference type="GO" id="GO:0008775">
    <property type="term" value="F:acetate CoA-transferase activity"/>
    <property type="evidence" value="ECO:0007669"/>
    <property type="project" value="InterPro"/>
</dbReference>
<dbReference type="FunFam" id="3.30.750.70:FF:000002">
    <property type="entry name" value="Acetyl-CoA hydrolase Ach1"/>
    <property type="match status" value="1"/>
</dbReference>
<evidence type="ECO:0000256" key="3">
    <source>
        <dbReference type="ARBA" id="ARBA00009632"/>
    </source>
</evidence>
<dbReference type="Pfam" id="PF13336">
    <property type="entry name" value="AcetylCoA_hyd_C"/>
    <property type="match status" value="1"/>
</dbReference>